<gene>
    <name evidence="1" type="ORF">G3I32_28985</name>
</gene>
<dbReference type="EMBL" id="JAAGMA010000773">
    <property type="protein sequence ID" value="NEB12827.1"/>
    <property type="molecule type" value="Genomic_DNA"/>
</dbReference>
<accession>A0A7K3PSK9</accession>
<protein>
    <submittedName>
        <fullName evidence="1">Uncharacterized protein</fullName>
    </submittedName>
</protein>
<comment type="caution">
    <text evidence="1">The sequence shown here is derived from an EMBL/GenBank/DDBJ whole genome shotgun (WGS) entry which is preliminary data.</text>
</comment>
<name>A0A7K3PSK9_9ACTN</name>
<feature type="non-terminal residue" evidence="1">
    <location>
        <position position="51"/>
    </location>
</feature>
<reference evidence="1 2" key="1">
    <citation type="submission" date="2020-01" db="EMBL/GenBank/DDBJ databases">
        <title>Insect and environment-associated Actinomycetes.</title>
        <authorList>
            <person name="Currrie C."/>
            <person name="Chevrette M."/>
            <person name="Carlson C."/>
            <person name="Stubbendieck R."/>
            <person name="Wendt-Pienkowski E."/>
        </authorList>
    </citation>
    <scope>NUCLEOTIDE SEQUENCE [LARGE SCALE GENOMIC DNA]</scope>
    <source>
        <strain evidence="1 2">SID14163</strain>
    </source>
</reference>
<sequence length="51" mass="5390">MLRTTAVTALGTFVAVGCRVADPPLDPRLFPRLLTLLGMGPVRGGLVSVWP</sequence>
<proteinExistence type="predicted"/>
<evidence type="ECO:0000313" key="2">
    <source>
        <dbReference type="Proteomes" id="UP000470446"/>
    </source>
</evidence>
<dbReference type="AlphaFoldDB" id="A0A7K3PSK9"/>
<dbReference type="PROSITE" id="PS51257">
    <property type="entry name" value="PROKAR_LIPOPROTEIN"/>
    <property type="match status" value="1"/>
</dbReference>
<dbReference type="Proteomes" id="UP000470446">
    <property type="component" value="Unassembled WGS sequence"/>
</dbReference>
<organism evidence="1 2">
    <name type="scientific">Streptomyces coelicoflavus</name>
    <dbReference type="NCBI Taxonomy" id="285562"/>
    <lineage>
        <taxon>Bacteria</taxon>
        <taxon>Bacillati</taxon>
        <taxon>Actinomycetota</taxon>
        <taxon>Actinomycetes</taxon>
        <taxon>Kitasatosporales</taxon>
        <taxon>Streptomycetaceae</taxon>
        <taxon>Streptomyces</taxon>
    </lineage>
</organism>
<evidence type="ECO:0000313" key="1">
    <source>
        <dbReference type="EMBL" id="NEB12827.1"/>
    </source>
</evidence>